<keyword evidence="10" id="KW-0408">Iron</keyword>
<dbReference type="PANTHER" id="PTHR30529">
    <property type="entry name" value="CYTOCHROME B561"/>
    <property type="match status" value="1"/>
</dbReference>
<evidence type="ECO:0000313" key="15">
    <source>
        <dbReference type="EMBL" id="TMV06400.1"/>
    </source>
</evidence>
<keyword evidence="5" id="KW-0349">Heme</keyword>
<feature type="domain" description="Lipid/polyisoprenoid-binding YceI-like" evidence="14">
    <location>
        <begin position="250"/>
        <end position="405"/>
    </location>
</feature>
<evidence type="ECO:0000256" key="3">
    <source>
        <dbReference type="ARBA" id="ARBA00022448"/>
    </source>
</evidence>
<evidence type="ECO:0000256" key="12">
    <source>
        <dbReference type="ARBA" id="ARBA00037975"/>
    </source>
</evidence>
<feature type="transmembrane region" description="Helical" evidence="13">
    <location>
        <begin position="160"/>
        <end position="181"/>
    </location>
</feature>
<reference evidence="15 16" key="1">
    <citation type="submission" date="2019-05" db="EMBL/GenBank/DDBJ databases">
        <title>Ruegeria sp. nov., isolated from tidal flat.</title>
        <authorList>
            <person name="Kim W."/>
        </authorList>
    </citation>
    <scope>NUCLEOTIDE SEQUENCE [LARGE SCALE GENOMIC DNA]</scope>
    <source>
        <strain evidence="15 16">CAU 1488</strain>
    </source>
</reference>
<keyword evidence="16" id="KW-1185">Reference proteome</keyword>
<comment type="cofactor">
    <cofactor evidence="1">
        <name>heme b</name>
        <dbReference type="ChEBI" id="CHEBI:60344"/>
    </cofactor>
</comment>
<dbReference type="Proteomes" id="UP001193035">
    <property type="component" value="Unassembled WGS sequence"/>
</dbReference>
<dbReference type="InterPro" id="IPR011577">
    <property type="entry name" value="Cyt_b561_bac/Ni-Hgenase"/>
</dbReference>
<dbReference type="SUPFAM" id="SSF81342">
    <property type="entry name" value="Transmembrane di-heme cytochromes"/>
    <property type="match status" value="1"/>
</dbReference>
<dbReference type="Pfam" id="PF01292">
    <property type="entry name" value="Ni_hydr_CYTB"/>
    <property type="match status" value="1"/>
</dbReference>
<feature type="transmembrane region" description="Helical" evidence="13">
    <location>
        <begin position="20"/>
        <end position="39"/>
    </location>
</feature>
<protein>
    <submittedName>
        <fullName evidence="15">Cytochrome</fullName>
    </submittedName>
</protein>
<evidence type="ECO:0000256" key="11">
    <source>
        <dbReference type="ARBA" id="ARBA00023136"/>
    </source>
</evidence>
<evidence type="ECO:0000256" key="13">
    <source>
        <dbReference type="SAM" id="Phobius"/>
    </source>
</evidence>
<feature type="transmembrane region" description="Helical" evidence="13">
    <location>
        <begin position="208"/>
        <end position="231"/>
    </location>
</feature>
<dbReference type="InterPro" id="IPR016174">
    <property type="entry name" value="Di-haem_cyt_TM"/>
</dbReference>
<keyword evidence="11 13" id="KW-0472">Membrane</keyword>
<keyword evidence="3" id="KW-0813">Transport</keyword>
<keyword evidence="9 13" id="KW-1133">Transmembrane helix</keyword>
<evidence type="ECO:0000256" key="4">
    <source>
        <dbReference type="ARBA" id="ARBA00022475"/>
    </source>
</evidence>
<feature type="transmembrane region" description="Helical" evidence="13">
    <location>
        <begin position="60"/>
        <end position="81"/>
    </location>
</feature>
<evidence type="ECO:0000256" key="10">
    <source>
        <dbReference type="ARBA" id="ARBA00023004"/>
    </source>
</evidence>
<evidence type="ECO:0000256" key="9">
    <source>
        <dbReference type="ARBA" id="ARBA00022989"/>
    </source>
</evidence>
<evidence type="ECO:0000256" key="5">
    <source>
        <dbReference type="ARBA" id="ARBA00022617"/>
    </source>
</evidence>
<dbReference type="Gene3D" id="2.40.128.110">
    <property type="entry name" value="Lipid/polyisoprenoid-binding, YceI-like"/>
    <property type="match status" value="1"/>
</dbReference>
<gene>
    <name evidence="15" type="ORF">FGK63_14710</name>
</gene>
<keyword evidence="8" id="KW-0249">Electron transport</keyword>
<evidence type="ECO:0000256" key="6">
    <source>
        <dbReference type="ARBA" id="ARBA00022692"/>
    </source>
</evidence>
<dbReference type="Gene3D" id="1.20.950.20">
    <property type="entry name" value="Transmembrane di-heme cytochromes, Chain C"/>
    <property type="match status" value="1"/>
</dbReference>
<organism evidence="15 16">
    <name type="scientific">Ruegeria sediminis</name>
    <dbReference type="NCBI Taxonomy" id="2583820"/>
    <lineage>
        <taxon>Bacteria</taxon>
        <taxon>Pseudomonadati</taxon>
        <taxon>Pseudomonadota</taxon>
        <taxon>Alphaproteobacteria</taxon>
        <taxon>Rhodobacterales</taxon>
        <taxon>Roseobacteraceae</taxon>
        <taxon>Ruegeria</taxon>
    </lineage>
</organism>
<sequence>MPLSNTPRSYGGIAKTFHWLTALLILTVIPLGWIANDLAEAINDPSRASTPAEIANAVRFFSLHKTLGVAIFFVALARILWAQTQPKPGLLNADKRLESFAAETVHWLLYGSLVFVPLSGWVHHAATEGYAPILWPFGQDLPLVAKSAPLAEFAGGLHGILVWVLVVALALHILGAVKHHVIDRDATLRRMLPGRAVAGEPPAQRHSALPAVSALVVWCIALGAGILTGAFPAHDTASRADARLDQVQSDWQVLDGSLSIAVKQLGAPVTGEFSDWTAAITFDDPPEPGPAGTVEVAVAIGSLSLGTVTDQAMGPDFFDHASFPTASFKGEILKTETGYEARGPLTIRGHSIDITLPFALQLEGDTATMSASLVVDRLEFGIGKTMPDESSLAFAVEIAVELTATRGRELAADTTGSQRRPLQ</sequence>
<evidence type="ECO:0000313" key="16">
    <source>
        <dbReference type="Proteomes" id="UP001193035"/>
    </source>
</evidence>
<dbReference type="InterPro" id="IPR052168">
    <property type="entry name" value="Cytochrome_b561_oxidase"/>
</dbReference>
<comment type="similarity">
    <text evidence="12">Belongs to the cytochrome b561 family.</text>
</comment>
<evidence type="ECO:0000259" key="14">
    <source>
        <dbReference type="SMART" id="SM00867"/>
    </source>
</evidence>
<evidence type="ECO:0000256" key="1">
    <source>
        <dbReference type="ARBA" id="ARBA00001970"/>
    </source>
</evidence>
<keyword evidence="6 13" id="KW-0812">Transmembrane</keyword>
<dbReference type="SUPFAM" id="SSF101874">
    <property type="entry name" value="YceI-like"/>
    <property type="match status" value="1"/>
</dbReference>
<evidence type="ECO:0000256" key="7">
    <source>
        <dbReference type="ARBA" id="ARBA00022723"/>
    </source>
</evidence>
<dbReference type="InterPro" id="IPR007372">
    <property type="entry name" value="Lipid/polyisoprenoid-bd_YceI"/>
</dbReference>
<keyword evidence="4" id="KW-1003">Cell membrane</keyword>
<accession>A0ABY2WUW7</accession>
<proteinExistence type="inferred from homology"/>
<evidence type="ECO:0000256" key="2">
    <source>
        <dbReference type="ARBA" id="ARBA00004651"/>
    </source>
</evidence>
<comment type="subcellular location">
    <subcellularLocation>
        <location evidence="2">Cell membrane</location>
        <topology evidence="2">Multi-pass membrane protein</topology>
    </subcellularLocation>
</comment>
<dbReference type="InterPro" id="IPR036761">
    <property type="entry name" value="TTHA0802/YceI-like_sf"/>
</dbReference>
<dbReference type="SMART" id="SM00867">
    <property type="entry name" value="YceI"/>
    <property type="match status" value="1"/>
</dbReference>
<dbReference type="PANTHER" id="PTHR30529:SF7">
    <property type="entry name" value="CYTOCHROME B561 BACTERIAL_NI-HYDROGENASE DOMAIN-CONTAINING PROTEIN"/>
    <property type="match status" value="1"/>
</dbReference>
<evidence type="ECO:0000256" key="8">
    <source>
        <dbReference type="ARBA" id="ARBA00022982"/>
    </source>
</evidence>
<dbReference type="Pfam" id="PF04264">
    <property type="entry name" value="YceI"/>
    <property type="match status" value="1"/>
</dbReference>
<dbReference type="RefSeq" id="WP_138843574.1">
    <property type="nucleotide sequence ID" value="NZ_VCPD01000005.1"/>
</dbReference>
<dbReference type="EMBL" id="VCPD01000005">
    <property type="protein sequence ID" value="TMV06400.1"/>
    <property type="molecule type" value="Genomic_DNA"/>
</dbReference>
<comment type="caution">
    <text evidence="15">The sequence shown here is derived from an EMBL/GenBank/DDBJ whole genome shotgun (WGS) entry which is preliminary data.</text>
</comment>
<name>A0ABY2WUW7_9RHOB</name>
<keyword evidence="7" id="KW-0479">Metal-binding</keyword>